<evidence type="ECO:0000313" key="2">
    <source>
        <dbReference type="Proteomes" id="UP000178176"/>
    </source>
</evidence>
<proteinExistence type="predicted"/>
<gene>
    <name evidence="1" type="ORF">A2876_04215</name>
</gene>
<dbReference type="EMBL" id="MEXH01000015">
    <property type="protein sequence ID" value="OGC92470.1"/>
    <property type="molecule type" value="Genomic_DNA"/>
</dbReference>
<reference evidence="1 2" key="1">
    <citation type="journal article" date="2016" name="Nat. Commun.">
        <title>Thousands of microbial genomes shed light on interconnected biogeochemical processes in an aquifer system.</title>
        <authorList>
            <person name="Anantharaman K."/>
            <person name="Brown C.T."/>
            <person name="Hug L.A."/>
            <person name="Sharon I."/>
            <person name="Castelle C.J."/>
            <person name="Probst A.J."/>
            <person name="Thomas B.C."/>
            <person name="Singh A."/>
            <person name="Wilkins M.J."/>
            <person name="Karaoz U."/>
            <person name="Brodie E.L."/>
            <person name="Williams K.H."/>
            <person name="Hubbard S.S."/>
            <person name="Banfield J.F."/>
        </authorList>
    </citation>
    <scope>NUCLEOTIDE SEQUENCE [LARGE SCALE GENOMIC DNA]</scope>
</reference>
<protein>
    <submittedName>
        <fullName evidence="1">Uncharacterized protein</fullName>
    </submittedName>
</protein>
<evidence type="ECO:0000313" key="1">
    <source>
        <dbReference type="EMBL" id="OGC92470.1"/>
    </source>
</evidence>
<dbReference type="AlphaFoldDB" id="A0A1F4YER2"/>
<comment type="caution">
    <text evidence="1">The sequence shown here is derived from an EMBL/GenBank/DDBJ whole genome shotgun (WGS) entry which is preliminary data.</text>
</comment>
<name>A0A1F4YER2_9BACT</name>
<sequence>MNLFGAIVNVESIHRQDLLDEILVRASKRSDERKLLRDFLLNKSVGGGIRFDELREKIMATPIEVEVDGNIKNAVVDYCRSQLEKVKTSSGVSLYRGLVLQVVEKEGDLRCKKAASEMRKGAIFSSESLPASFPVVFNKAENILMGKLRSDVGNEEYEGYFRSKNLNSEISTLTRDLFYGINNSLDREQLFAFVGARYEMRKLQMSIPTNETTLKQNLLEAIKSEEPLNLVHIKCLRFTYPFGNRLQLVDHVRNVEVPTKDGGVHRPVSEVQLFDRLADIRRIFEELGIKVRLKVLLSDQDLIDYFPRGGDGVVPDADLLETQESLFRYKLAISQQMDGSEVEFLREFMSKNGVLNKFDSLRRNQLDQLRSGRSPLSEGLVESRVDYRYESNKKILDTDPGREFARERVYAQLASLLSLGVLGRNGVVLIEEDKGEENKIIGGVGKSSLPVFFTKLRDAL</sequence>
<accession>A0A1F4YER2</accession>
<dbReference type="Proteomes" id="UP000178176">
    <property type="component" value="Unassembled WGS sequence"/>
</dbReference>
<organism evidence="1 2">
    <name type="scientific">Candidatus Amesbacteria bacterium RIFCSPHIGHO2_01_FULL_48_32b</name>
    <dbReference type="NCBI Taxonomy" id="1797253"/>
    <lineage>
        <taxon>Bacteria</taxon>
        <taxon>Candidatus Amesiibacteriota</taxon>
    </lineage>
</organism>